<evidence type="ECO:0000259" key="7">
    <source>
        <dbReference type="PROSITE" id="PS51296"/>
    </source>
</evidence>
<keyword evidence="2" id="KW-0479">Metal-binding</keyword>
<keyword evidence="4" id="KW-0411">Iron-sulfur</keyword>
<dbReference type="AlphaFoldDB" id="A0A1H3Y889"/>
<dbReference type="GO" id="GO:0046872">
    <property type="term" value="F:metal ion binding"/>
    <property type="evidence" value="ECO:0007669"/>
    <property type="project" value="UniProtKB-KW"/>
</dbReference>
<dbReference type="InterPro" id="IPR005805">
    <property type="entry name" value="Rieske_Fe-S_prot_C"/>
</dbReference>
<dbReference type="OrthoDB" id="5623at2157"/>
<evidence type="ECO:0000256" key="6">
    <source>
        <dbReference type="ARBA" id="ARBA00034078"/>
    </source>
</evidence>
<keyword evidence="5" id="KW-1015">Disulfide bond</keyword>
<evidence type="ECO:0000256" key="2">
    <source>
        <dbReference type="ARBA" id="ARBA00022723"/>
    </source>
</evidence>
<organism evidence="8 9">
    <name type="scientific">Haloplanus vescus</name>
    <dbReference type="NCBI Taxonomy" id="555874"/>
    <lineage>
        <taxon>Archaea</taxon>
        <taxon>Methanobacteriati</taxon>
        <taxon>Methanobacteriota</taxon>
        <taxon>Stenosarchaea group</taxon>
        <taxon>Halobacteria</taxon>
        <taxon>Halobacteriales</taxon>
        <taxon>Haloferacaceae</taxon>
        <taxon>Haloplanus</taxon>
    </lineage>
</organism>
<comment type="cofactor">
    <cofactor evidence="6">
        <name>[2Fe-2S] cluster</name>
        <dbReference type="ChEBI" id="CHEBI:190135"/>
    </cofactor>
</comment>
<dbReference type="PRINTS" id="PR00162">
    <property type="entry name" value="RIESKE"/>
</dbReference>
<evidence type="ECO:0000256" key="1">
    <source>
        <dbReference type="ARBA" id="ARBA00022714"/>
    </source>
</evidence>
<keyword evidence="1" id="KW-0001">2Fe-2S</keyword>
<gene>
    <name evidence="8" type="ORF">SAMN04488065_1720</name>
</gene>
<dbReference type="PROSITE" id="PS51296">
    <property type="entry name" value="RIESKE"/>
    <property type="match status" value="1"/>
</dbReference>
<evidence type="ECO:0000313" key="8">
    <source>
        <dbReference type="EMBL" id="SEA07793.1"/>
    </source>
</evidence>
<dbReference type="STRING" id="555874.SAMN04488065_1720"/>
<keyword evidence="3" id="KW-0408">Iron</keyword>
<protein>
    <submittedName>
        <fullName evidence="8">Rieske iron-sulphur protein</fullName>
    </submittedName>
</protein>
<accession>A0A1H3Y889</accession>
<name>A0A1H3Y889_9EURY</name>
<keyword evidence="9" id="KW-1185">Reference proteome</keyword>
<dbReference type="EMBL" id="FNQT01000002">
    <property type="protein sequence ID" value="SEA07793.1"/>
    <property type="molecule type" value="Genomic_DNA"/>
</dbReference>
<dbReference type="GO" id="GO:0016020">
    <property type="term" value="C:membrane"/>
    <property type="evidence" value="ECO:0007669"/>
    <property type="project" value="InterPro"/>
</dbReference>
<dbReference type="RefSeq" id="WP_092633933.1">
    <property type="nucleotide sequence ID" value="NZ_FNQT01000002.1"/>
</dbReference>
<reference evidence="8 9" key="1">
    <citation type="submission" date="2016-10" db="EMBL/GenBank/DDBJ databases">
        <authorList>
            <person name="de Groot N.N."/>
        </authorList>
    </citation>
    <scope>NUCLEOTIDE SEQUENCE [LARGE SCALE GENOMIC DNA]</scope>
    <source>
        <strain evidence="8 9">CGMCC 1.8712</strain>
    </source>
</reference>
<dbReference type="PANTHER" id="PTHR10134">
    <property type="entry name" value="CYTOCHROME B-C1 COMPLEX SUBUNIT RIESKE, MITOCHONDRIAL"/>
    <property type="match status" value="1"/>
</dbReference>
<dbReference type="Gene3D" id="2.102.10.10">
    <property type="entry name" value="Rieske [2Fe-2S] iron-sulphur domain"/>
    <property type="match status" value="1"/>
</dbReference>
<evidence type="ECO:0000313" key="9">
    <source>
        <dbReference type="Proteomes" id="UP000236755"/>
    </source>
</evidence>
<dbReference type="GO" id="GO:0051537">
    <property type="term" value="F:2 iron, 2 sulfur cluster binding"/>
    <property type="evidence" value="ECO:0007669"/>
    <property type="project" value="UniProtKB-KW"/>
</dbReference>
<proteinExistence type="predicted"/>
<dbReference type="Proteomes" id="UP000236755">
    <property type="component" value="Unassembled WGS sequence"/>
</dbReference>
<sequence>MTDDDIPDDAVSLDETDHEISVTTRRNVAKVLGVMGGAAAIGAFSVNFITGLADAGLASGEADLTYENIYVEGTHLVDQDGERISADQIEQGSGDTITALPEKEGGGALENKKATTLLARFGPDDFEEPTELDWTADGYVAYSMVCTHEECLVSGRDGDDLFCPCHGTSYDPLRGAEVVGGPAPDPLPQLPIGVSDEGNLLLATGPFEGPIGASH</sequence>
<dbReference type="InterPro" id="IPR014349">
    <property type="entry name" value="Rieske_Fe-S_prot"/>
</dbReference>
<evidence type="ECO:0000256" key="5">
    <source>
        <dbReference type="ARBA" id="ARBA00023157"/>
    </source>
</evidence>
<dbReference type="InterPro" id="IPR017941">
    <property type="entry name" value="Rieske_2Fe-2S"/>
</dbReference>
<dbReference type="Pfam" id="PF00355">
    <property type="entry name" value="Rieske"/>
    <property type="match status" value="1"/>
</dbReference>
<dbReference type="InterPro" id="IPR036922">
    <property type="entry name" value="Rieske_2Fe-2S_sf"/>
</dbReference>
<dbReference type="CDD" id="cd03467">
    <property type="entry name" value="Rieske"/>
    <property type="match status" value="1"/>
</dbReference>
<evidence type="ECO:0000256" key="4">
    <source>
        <dbReference type="ARBA" id="ARBA00023014"/>
    </source>
</evidence>
<dbReference type="SUPFAM" id="SSF50022">
    <property type="entry name" value="ISP domain"/>
    <property type="match status" value="1"/>
</dbReference>
<feature type="domain" description="Rieske" evidence="7">
    <location>
        <begin position="113"/>
        <end position="201"/>
    </location>
</feature>
<evidence type="ECO:0000256" key="3">
    <source>
        <dbReference type="ARBA" id="ARBA00023004"/>
    </source>
</evidence>